<reference evidence="1" key="1">
    <citation type="submission" date="2018-05" db="EMBL/GenBank/DDBJ databases">
        <authorList>
            <person name="Lanie J.A."/>
            <person name="Ng W.-L."/>
            <person name="Kazmierczak K.M."/>
            <person name="Andrzejewski T.M."/>
            <person name="Davidsen T.M."/>
            <person name="Wayne K.J."/>
            <person name="Tettelin H."/>
            <person name="Glass J.I."/>
            <person name="Rusch D."/>
            <person name="Podicherti R."/>
            <person name="Tsui H.-C.T."/>
            <person name="Winkler M.E."/>
        </authorList>
    </citation>
    <scope>NUCLEOTIDE SEQUENCE</scope>
</reference>
<sequence>MEIIINAPNFYLHLQDAVIFIQYCIDGIFQIASQIKI</sequence>
<proteinExistence type="predicted"/>
<protein>
    <submittedName>
        <fullName evidence="1">Uncharacterized protein</fullName>
    </submittedName>
</protein>
<accession>A0A382BF21</accession>
<dbReference type="AlphaFoldDB" id="A0A382BF21"/>
<organism evidence="1">
    <name type="scientific">marine metagenome</name>
    <dbReference type="NCBI Taxonomy" id="408172"/>
    <lineage>
        <taxon>unclassified sequences</taxon>
        <taxon>metagenomes</taxon>
        <taxon>ecological metagenomes</taxon>
    </lineage>
</organism>
<evidence type="ECO:0000313" key="1">
    <source>
        <dbReference type="EMBL" id="SVB11853.1"/>
    </source>
</evidence>
<gene>
    <name evidence="1" type="ORF">METZ01_LOCUS164707</name>
</gene>
<name>A0A382BF21_9ZZZZ</name>
<dbReference type="EMBL" id="UINC01029327">
    <property type="protein sequence ID" value="SVB11853.1"/>
    <property type="molecule type" value="Genomic_DNA"/>
</dbReference>